<dbReference type="RefSeq" id="WP_132546948.1">
    <property type="nucleotide sequence ID" value="NZ_SMAA01000001.1"/>
</dbReference>
<dbReference type="Proteomes" id="UP000295188">
    <property type="component" value="Unassembled WGS sequence"/>
</dbReference>
<protein>
    <recommendedName>
        <fullName evidence="7">3-isopropylmalate dehydratase small subunit</fullName>
        <ecNumber evidence="7">4.2.1.33</ecNumber>
    </recommendedName>
    <alternativeName>
        <fullName evidence="7">Alpha-IPM isomerase</fullName>
        <shortName evidence="7">IPMI</shortName>
    </alternativeName>
    <alternativeName>
        <fullName evidence="7">Isopropylmalate isomerase</fullName>
    </alternativeName>
</protein>
<dbReference type="AlphaFoldDB" id="A0A4R3KFC7"/>
<comment type="pathway">
    <text evidence="2 7">Amino-acid biosynthesis; L-leucine biosynthesis; L-leucine from 3-methyl-2-oxobutanoate: step 2/4.</text>
</comment>
<dbReference type="Pfam" id="PF00694">
    <property type="entry name" value="Aconitase_C"/>
    <property type="match status" value="1"/>
</dbReference>
<keyword evidence="6 7" id="KW-0100">Branched-chain amino acid biosynthesis</keyword>
<name>A0A4R3KFC7_9FIRM</name>
<comment type="function">
    <text evidence="7">Catalyzes the isomerization between 2-isopropylmalate and 3-isopropylmalate, via the formation of 2-isopropylmaleate.</text>
</comment>
<proteinExistence type="inferred from homology"/>
<dbReference type="PANTHER" id="PTHR43345:SF9">
    <property type="entry name" value="3-ISOPROPYLMALATE DEHYDRATASE SMALL SUBUNIT"/>
    <property type="match status" value="1"/>
</dbReference>
<dbReference type="SUPFAM" id="SSF52016">
    <property type="entry name" value="LeuD/IlvD-like"/>
    <property type="match status" value="1"/>
</dbReference>
<accession>A0A4R3KFC7</accession>
<dbReference type="CDD" id="cd01577">
    <property type="entry name" value="IPMI_Swivel"/>
    <property type="match status" value="1"/>
</dbReference>
<comment type="similarity">
    <text evidence="7">Belongs to the LeuD family. LeuD type 2 subfamily.</text>
</comment>
<evidence type="ECO:0000256" key="5">
    <source>
        <dbReference type="ARBA" id="ARBA00023239"/>
    </source>
</evidence>
<gene>
    <name evidence="7" type="primary">leuD</name>
    <name evidence="9" type="ORF">EDC37_101149</name>
</gene>
<reference evidence="9 10" key="1">
    <citation type="submission" date="2019-03" db="EMBL/GenBank/DDBJ databases">
        <title>Genomic Encyclopedia of Type Strains, Phase IV (KMG-IV): sequencing the most valuable type-strain genomes for metagenomic binning, comparative biology and taxonomic classification.</title>
        <authorList>
            <person name="Goeker M."/>
        </authorList>
    </citation>
    <scope>NUCLEOTIDE SEQUENCE [LARGE SCALE GENOMIC DNA]</scope>
    <source>
        <strain evidence="9 10">DSM 20467</strain>
    </source>
</reference>
<dbReference type="InterPro" id="IPR000573">
    <property type="entry name" value="AconitaseA/IPMdHydase_ssu_swvl"/>
</dbReference>
<dbReference type="GO" id="GO:0009098">
    <property type="term" value="P:L-leucine biosynthetic process"/>
    <property type="evidence" value="ECO:0007669"/>
    <property type="project" value="UniProtKB-UniRule"/>
</dbReference>
<dbReference type="UniPathway" id="UPA00048">
    <property type="reaction ID" value="UER00071"/>
</dbReference>
<comment type="catalytic activity">
    <reaction evidence="1 7">
        <text>(2R,3S)-3-isopropylmalate = (2S)-2-isopropylmalate</text>
        <dbReference type="Rhea" id="RHEA:32287"/>
        <dbReference type="ChEBI" id="CHEBI:1178"/>
        <dbReference type="ChEBI" id="CHEBI:35121"/>
        <dbReference type="EC" id="4.2.1.33"/>
    </reaction>
</comment>
<dbReference type="Gene3D" id="3.20.19.10">
    <property type="entry name" value="Aconitase, domain 4"/>
    <property type="match status" value="1"/>
</dbReference>
<dbReference type="EMBL" id="SMAA01000001">
    <property type="protein sequence ID" value="TCS81978.1"/>
    <property type="molecule type" value="Genomic_DNA"/>
</dbReference>
<dbReference type="OrthoDB" id="9777465at2"/>
<evidence type="ECO:0000313" key="9">
    <source>
        <dbReference type="EMBL" id="TCS81978.1"/>
    </source>
</evidence>
<dbReference type="EC" id="4.2.1.33" evidence="7"/>
<feature type="domain" description="Aconitase A/isopropylmalate dehydratase small subunit swivel" evidence="8">
    <location>
        <begin position="39"/>
        <end position="107"/>
    </location>
</feature>
<evidence type="ECO:0000256" key="6">
    <source>
        <dbReference type="ARBA" id="ARBA00023304"/>
    </source>
</evidence>
<sequence>MKKIVQGTAFVFGNNIDTDQIYPGKFVELTEIADIKKHAMSGSEIPDLVDKFKPGDIIVGGKNFGCGSSREHAAITLKGIGTSAILAESFARIFFRNAINLGLPAITCKGIHALINSGDQISINFTSGEIKNLNTGKIAYAEPMNDYIMNILQSGGIKAMILKMQKEKKTLQTK</sequence>
<comment type="subunit">
    <text evidence="7">Heterodimer of LeuC and LeuD.</text>
</comment>
<evidence type="ECO:0000256" key="3">
    <source>
        <dbReference type="ARBA" id="ARBA00022430"/>
    </source>
</evidence>
<keyword evidence="3 7" id="KW-0432">Leucine biosynthesis</keyword>
<dbReference type="NCBIfam" id="TIGR02087">
    <property type="entry name" value="LEUD_arch"/>
    <property type="match status" value="1"/>
</dbReference>
<organism evidence="9 10">
    <name type="scientific">Pectinatus cerevisiiphilus</name>
    <dbReference type="NCBI Taxonomy" id="86956"/>
    <lineage>
        <taxon>Bacteria</taxon>
        <taxon>Bacillati</taxon>
        <taxon>Bacillota</taxon>
        <taxon>Negativicutes</taxon>
        <taxon>Selenomonadales</taxon>
        <taxon>Selenomonadaceae</taxon>
        <taxon>Pectinatus</taxon>
    </lineage>
</organism>
<comment type="caution">
    <text evidence="9">The sequence shown here is derived from an EMBL/GenBank/DDBJ whole genome shotgun (WGS) entry which is preliminary data.</text>
</comment>
<evidence type="ECO:0000256" key="7">
    <source>
        <dbReference type="HAMAP-Rule" id="MF_01032"/>
    </source>
</evidence>
<dbReference type="PANTHER" id="PTHR43345">
    <property type="entry name" value="3-ISOPROPYLMALATE DEHYDRATASE SMALL SUBUNIT 2-RELATED-RELATED"/>
    <property type="match status" value="1"/>
</dbReference>
<evidence type="ECO:0000256" key="4">
    <source>
        <dbReference type="ARBA" id="ARBA00022605"/>
    </source>
</evidence>
<dbReference type="InterPro" id="IPR050075">
    <property type="entry name" value="LeuD"/>
</dbReference>
<evidence type="ECO:0000256" key="1">
    <source>
        <dbReference type="ARBA" id="ARBA00000491"/>
    </source>
</evidence>
<dbReference type="HAMAP" id="MF_01032">
    <property type="entry name" value="LeuD_type2"/>
    <property type="match status" value="1"/>
</dbReference>
<dbReference type="InterPro" id="IPR011827">
    <property type="entry name" value="LeuD_type2/HacB/DmdB"/>
</dbReference>
<keyword evidence="4 7" id="KW-0028">Amino-acid biosynthesis</keyword>
<dbReference type="GO" id="GO:0003861">
    <property type="term" value="F:3-isopropylmalate dehydratase activity"/>
    <property type="evidence" value="ECO:0007669"/>
    <property type="project" value="UniProtKB-UniRule"/>
</dbReference>
<evidence type="ECO:0000259" key="8">
    <source>
        <dbReference type="Pfam" id="PF00694"/>
    </source>
</evidence>
<dbReference type="InterPro" id="IPR033940">
    <property type="entry name" value="IPMI_Swivel"/>
</dbReference>
<evidence type="ECO:0000313" key="10">
    <source>
        <dbReference type="Proteomes" id="UP000295188"/>
    </source>
</evidence>
<dbReference type="InterPro" id="IPR015928">
    <property type="entry name" value="Aconitase/3IPM_dehydase_swvl"/>
</dbReference>
<evidence type="ECO:0000256" key="2">
    <source>
        <dbReference type="ARBA" id="ARBA00004729"/>
    </source>
</evidence>
<keyword evidence="5 7" id="KW-0456">Lyase</keyword>
<keyword evidence="10" id="KW-1185">Reference proteome</keyword>